<dbReference type="Pfam" id="PF06041">
    <property type="entry name" value="DUF924"/>
    <property type="match status" value="1"/>
</dbReference>
<dbReference type="InterPro" id="IPR014729">
    <property type="entry name" value="Rossmann-like_a/b/a_fold"/>
</dbReference>
<dbReference type="SUPFAM" id="SSF48452">
    <property type="entry name" value="TPR-like"/>
    <property type="match status" value="1"/>
</dbReference>
<dbReference type="InterPro" id="IPR011063">
    <property type="entry name" value="TilS/TtcA_N"/>
</dbReference>
<keyword evidence="9" id="KW-1185">Reference proteome</keyword>
<evidence type="ECO:0000256" key="3">
    <source>
        <dbReference type="ARBA" id="ARBA00022694"/>
    </source>
</evidence>
<dbReference type="CDD" id="cd01992">
    <property type="entry name" value="TilS_N"/>
    <property type="match status" value="1"/>
</dbReference>
<evidence type="ECO:0000256" key="6">
    <source>
        <dbReference type="ARBA" id="ARBA00048539"/>
    </source>
</evidence>
<dbReference type="InterPro" id="IPR011990">
    <property type="entry name" value="TPR-like_helical_dom_sf"/>
</dbReference>
<dbReference type="STRING" id="431595.K3WP90"/>
<keyword evidence="5" id="KW-0067">ATP-binding</keyword>
<feature type="domain" description="tRNA(Ile)-lysidine/2-thiocytidine synthase N-terminal" evidence="7">
    <location>
        <begin position="227"/>
        <end position="397"/>
    </location>
</feature>
<organism evidence="8 9">
    <name type="scientific">Globisporangium ultimum (strain ATCC 200006 / CBS 805.95 / DAOM BR144)</name>
    <name type="common">Pythium ultimum</name>
    <dbReference type="NCBI Taxonomy" id="431595"/>
    <lineage>
        <taxon>Eukaryota</taxon>
        <taxon>Sar</taxon>
        <taxon>Stramenopiles</taxon>
        <taxon>Oomycota</taxon>
        <taxon>Peronosporomycetes</taxon>
        <taxon>Pythiales</taxon>
        <taxon>Pythiaceae</taxon>
        <taxon>Globisporangium</taxon>
    </lineage>
</organism>
<evidence type="ECO:0000256" key="1">
    <source>
        <dbReference type="ARBA" id="ARBA00013267"/>
    </source>
</evidence>
<keyword evidence="4" id="KW-0547">Nucleotide-binding</keyword>
<dbReference type="Gene3D" id="1.20.58.320">
    <property type="entry name" value="TPR-like"/>
    <property type="match status" value="1"/>
</dbReference>
<keyword evidence="3" id="KW-0819">tRNA processing</keyword>
<dbReference type="Proteomes" id="UP000019132">
    <property type="component" value="Unassembled WGS sequence"/>
</dbReference>
<evidence type="ECO:0000256" key="5">
    <source>
        <dbReference type="ARBA" id="ARBA00022840"/>
    </source>
</evidence>
<name>K3WP90_GLOUD</name>
<dbReference type="EnsemblProtists" id="PYU1_T006782">
    <property type="protein sequence ID" value="PYU1_T006782"/>
    <property type="gene ID" value="PYU1_G006768"/>
</dbReference>
<evidence type="ECO:0000259" key="7">
    <source>
        <dbReference type="Pfam" id="PF01171"/>
    </source>
</evidence>
<dbReference type="OMA" id="CFGHHRG"/>
<dbReference type="PANTHER" id="PTHR43033">
    <property type="entry name" value="TRNA(ILE)-LYSIDINE SYNTHASE-RELATED"/>
    <property type="match status" value="1"/>
</dbReference>
<dbReference type="NCBIfam" id="TIGR02432">
    <property type="entry name" value="lysidine_TilS_N"/>
    <property type="match status" value="1"/>
</dbReference>
<evidence type="ECO:0000313" key="8">
    <source>
        <dbReference type="EnsemblProtists" id="PYU1_T006782"/>
    </source>
</evidence>
<dbReference type="InterPro" id="IPR012795">
    <property type="entry name" value="tRNA_Ile_lys_synt_N"/>
</dbReference>
<dbReference type="EC" id="6.3.4.19" evidence="1"/>
<reference evidence="8" key="3">
    <citation type="submission" date="2015-02" db="UniProtKB">
        <authorList>
            <consortium name="EnsemblProtists"/>
        </authorList>
    </citation>
    <scope>IDENTIFICATION</scope>
    <source>
        <strain evidence="8">DAOM BR144</strain>
    </source>
</reference>
<keyword evidence="2" id="KW-0436">Ligase</keyword>
<reference evidence="9" key="1">
    <citation type="journal article" date="2010" name="Genome Biol.">
        <title>Genome sequence of the necrotrophic plant pathogen Pythium ultimum reveals original pathogenicity mechanisms and effector repertoire.</title>
        <authorList>
            <person name="Levesque C.A."/>
            <person name="Brouwer H."/>
            <person name="Cano L."/>
            <person name="Hamilton J.P."/>
            <person name="Holt C."/>
            <person name="Huitema E."/>
            <person name="Raffaele S."/>
            <person name="Robideau G.P."/>
            <person name="Thines M."/>
            <person name="Win J."/>
            <person name="Zerillo M.M."/>
            <person name="Beakes G.W."/>
            <person name="Boore J.L."/>
            <person name="Busam D."/>
            <person name="Dumas B."/>
            <person name="Ferriera S."/>
            <person name="Fuerstenberg S.I."/>
            <person name="Gachon C.M."/>
            <person name="Gaulin E."/>
            <person name="Govers F."/>
            <person name="Grenville-Briggs L."/>
            <person name="Horner N."/>
            <person name="Hostetler J."/>
            <person name="Jiang R.H."/>
            <person name="Johnson J."/>
            <person name="Krajaejun T."/>
            <person name="Lin H."/>
            <person name="Meijer H.J."/>
            <person name="Moore B."/>
            <person name="Morris P."/>
            <person name="Phuntmart V."/>
            <person name="Puiu D."/>
            <person name="Shetty J."/>
            <person name="Stajich J.E."/>
            <person name="Tripathy S."/>
            <person name="Wawra S."/>
            <person name="van West P."/>
            <person name="Whitty B.R."/>
            <person name="Coutinho P.M."/>
            <person name="Henrissat B."/>
            <person name="Martin F."/>
            <person name="Thomas P.D."/>
            <person name="Tyler B.M."/>
            <person name="De Vries R.P."/>
            <person name="Kamoun S."/>
            <person name="Yandell M."/>
            <person name="Tisserat N."/>
            <person name="Buell C.R."/>
        </authorList>
    </citation>
    <scope>NUCLEOTIDE SEQUENCE</scope>
    <source>
        <strain evidence="9">DAOM:BR144</strain>
    </source>
</reference>
<reference evidence="9" key="2">
    <citation type="submission" date="2010-04" db="EMBL/GenBank/DDBJ databases">
        <authorList>
            <person name="Buell R."/>
            <person name="Hamilton J."/>
            <person name="Hostetler J."/>
        </authorList>
    </citation>
    <scope>NUCLEOTIDE SEQUENCE [LARGE SCALE GENOMIC DNA]</scope>
    <source>
        <strain evidence="9">DAOM:BR144</strain>
    </source>
</reference>
<dbReference type="InterPro" id="IPR010323">
    <property type="entry name" value="DUF924"/>
</dbReference>
<dbReference type="InParanoid" id="K3WP90"/>
<dbReference type="AlphaFoldDB" id="K3WP90"/>
<dbReference type="GO" id="GO:0005524">
    <property type="term" value="F:ATP binding"/>
    <property type="evidence" value="ECO:0007669"/>
    <property type="project" value="UniProtKB-KW"/>
</dbReference>
<comment type="catalytic activity">
    <reaction evidence="6">
        <text>cytidine(34) in tRNA(Ile2) + L-lysine + ATP = lysidine(34) in tRNA(Ile2) + AMP + diphosphate + H(+)</text>
        <dbReference type="Rhea" id="RHEA:43744"/>
        <dbReference type="Rhea" id="RHEA-COMP:10625"/>
        <dbReference type="Rhea" id="RHEA-COMP:10670"/>
        <dbReference type="ChEBI" id="CHEBI:15378"/>
        <dbReference type="ChEBI" id="CHEBI:30616"/>
        <dbReference type="ChEBI" id="CHEBI:32551"/>
        <dbReference type="ChEBI" id="CHEBI:33019"/>
        <dbReference type="ChEBI" id="CHEBI:82748"/>
        <dbReference type="ChEBI" id="CHEBI:83665"/>
        <dbReference type="ChEBI" id="CHEBI:456215"/>
        <dbReference type="EC" id="6.3.4.19"/>
    </reaction>
</comment>
<dbReference type="GO" id="GO:0008033">
    <property type="term" value="P:tRNA processing"/>
    <property type="evidence" value="ECO:0007669"/>
    <property type="project" value="UniProtKB-KW"/>
</dbReference>
<dbReference type="InterPro" id="IPR012094">
    <property type="entry name" value="tRNA_Ile_lys_synt"/>
</dbReference>
<dbReference type="HOGENOM" id="CLU_026960_0_0_1"/>
<proteinExistence type="inferred from homology"/>
<dbReference type="SUPFAM" id="SSF52402">
    <property type="entry name" value="Adenine nucleotide alpha hydrolases-like"/>
    <property type="match status" value="1"/>
</dbReference>
<dbReference type="eggNOG" id="ENOG502QS82">
    <property type="taxonomic scope" value="Eukaryota"/>
</dbReference>
<protein>
    <recommendedName>
        <fullName evidence="1">tRNA(Ile)-lysidine synthetase</fullName>
        <ecNumber evidence="1">6.3.4.19</ecNumber>
    </recommendedName>
</protein>
<dbReference type="HAMAP" id="MF_01161">
    <property type="entry name" value="tRNA_Ile_lys_synt"/>
    <property type="match status" value="1"/>
</dbReference>
<dbReference type="PANTHER" id="PTHR43033:SF3">
    <property type="entry name" value="TRNA(ILE)-LYSIDINE SYNTHETASE"/>
    <property type="match status" value="1"/>
</dbReference>
<dbReference type="EMBL" id="GL376635">
    <property type="status" value="NOT_ANNOTATED_CDS"/>
    <property type="molecule type" value="Genomic_DNA"/>
</dbReference>
<evidence type="ECO:0000256" key="2">
    <source>
        <dbReference type="ARBA" id="ARBA00022598"/>
    </source>
</evidence>
<dbReference type="VEuPathDB" id="FungiDB:PYU1_G006768"/>
<dbReference type="Gene3D" id="3.40.50.620">
    <property type="entry name" value="HUPs"/>
    <property type="match status" value="1"/>
</dbReference>
<dbReference type="GO" id="GO:0032267">
    <property type="term" value="F:tRNA(Ile)-lysidine synthase activity"/>
    <property type="evidence" value="ECO:0007669"/>
    <property type="project" value="UniProtKB-EC"/>
</dbReference>
<evidence type="ECO:0000256" key="4">
    <source>
        <dbReference type="ARBA" id="ARBA00022741"/>
    </source>
</evidence>
<evidence type="ECO:0000313" key="9">
    <source>
        <dbReference type="Proteomes" id="UP000019132"/>
    </source>
</evidence>
<accession>K3WP90</accession>
<dbReference type="Pfam" id="PF01171">
    <property type="entry name" value="ATP_bind_3"/>
    <property type="match status" value="1"/>
</dbReference>
<sequence length="660" mass="76111">MASSCSSSCVAPEALAILDFWFGGDQKDNYRAKWFPPEASDKQRVMDATIAERFGALLEQAQRHELEHWQQQRDTFVALIVLLDQFSRHVYRHENKEQLRRNDEHALALAQAFVAKNWHVNLDVPQFVFVMMPMRHTPTSERLHTLLDTIEERETLQTAHIDLLEKFRRTTQSRLQHLRGEKTVESDNDILERHFMVTDESDMPKHRLYKAMNEYLVKMDAKKYSHMAVSLSGGVDSMVVAYLLHKLRPLHNDFTIVAVHLDYGNREESHAECEYVRKWCERFGILFHVRRIDEVKRSSTKRDDYERISREIRYATYAQVMAQYGAPGMCFGHHRGDVQENVISNMMKGLSLLGLNGMSESSIVNGVRIWRPLLDFEKDVIFEFAHRYGVPYFKDTTPAWSTRGKLRSQLVPLLRELYGDGFLNNLSNLGAESTQCAELVDQNILAPIMASVGTSEVAVWIDCTLLVNQPFFVWKEVLRSICHSIMGNSMVREKPIRELIMKLARHNGTTGAWVTLKKGNRSYITADRKLIIFRDRFFPRAPYTRPLTTVNINETYTFGPWTLTTSVLESDDPKAQELQAQAPLTMWDVVRGNGLEYVFPNAPQLVLDSENRRPALRTLEKVITDFVPVVASRGAFEDAHEAAKWVHVQLQYTNQVTEDS</sequence>